<feature type="transmembrane region" description="Helical" evidence="8">
    <location>
        <begin position="81"/>
        <end position="101"/>
    </location>
</feature>
<dbReference type="EMBL" id="SZWF01000003">
    <property type="protein sequence ID" value="KAA9395043.1"/>
    <property type="molecule type" value="Genomic_DNA"/>
</dbReference>
<sequence>MSFAYLAALLVSLAGMIVWDVRERLFFARDAVRAAVVLAAGVAFFLLWDIAGILTGIFLHAPSRFATGWMLGPHMPVEEPVFLIFLCYLTMNLVLFLERVLRGGLRAGRRGSGDDPAGEGRR</sequence>
<dbReference type="GO" id="GO:0016872">
    <property type="term" value="F:intramolecular lyase activity"/>
    <property type="evidence" value="ECO:0007669"/>
    <property type="project" value="InterPro"/>
</dbReference>
<organism evidence="9 10">
    <name type="scientific">Kocuria coralli</name>
    <dbReference type="NCBI Taxonomy" id="1461025"/>
    <lineage>
        <taxon>Bacteria</taxon>
        <taxon>Bacillati</taxon>
        <taxon>Actinomycetota</taxon>
        <taxon>Actinomycetes</taxon>
        <taxon>Micrococcales</taxon>
        <taxon>Micrococcaceae</taxon>
        <taxon>Kocuria</taxon>
    </lineage>
</organism>
<keyword evidence="6 8" id="KW-0472">Membrane</keyword>
<keyword evidence="3 8" id="KW-0812">Transmembrane</keyword>
<evidence type="ECO:0000256" key="8">
    <source>
        <dbReference type="SAM" id="Phobius"/>
    </source>
</evidence>
<keyword evidence="10" id="KW-1185">Reference proteome</keyword>
<evidence type="ECO:0000313" key="9">
    <source>
        <dbReference type="EMBL" id="KAA9395043.1"/>
    </source>
</evidence>
<dbReference type="AlphaFoldDB" id="A0A5J5KZQ5"/>
<dbReference type="RefSeq" id="WP_158032968.1">
    <property type="nucleotide sequence ID" value="NZ_ML708612.1"/>
</dbReference>
<evidence type="ECO:0000256" key="7">
    <source>
        <dbReference type="ARBA" id="ARBA00023235"/>
    </source>
</evidence>
<proteinExistence type="predicted"/>
<feature type="transmembrane region" description="Helical" evidence="8">
    <location>
        <begin position="34"/>
        <end position="61"/>
    </location>
</feature>
<dbReference type="GO" id="GO:0045436">
    <property type="term" value="F:lycopene beta cyclase activity"/>
    <property type="evidence" value="ECO:0007669"/>
    <property type="project" value="UniProtKB-ARBA"/>
</dbReference>
<dbReference type="NCBIfam" id="TIGR03462">
    <property type="entry name" value="CarR_dom_SF"/>
    <property type="match status" value="1"/>
</dbReference>
<comment type="caution">
    <text evidence="9">The sequence shown here is derived from an EMBL/GenBank/DDBJ whole genome shotgun (WGS) entry which is preliminary data.</text>
</comment>
<evidence type="ECO:0000256" key="5">
    <source>
        <dbReference type="ARBA" id="ARBA00022989"/>
    </source>
</evidence>
<evidence type="ECO:0000256" key="2">
    <source>
        <dbReference type="ARBA" id="ARBA00004829"/>
    </source>
</evidence>
<dbReference type="InterPro" id="IPR017825">
    <property type="entry name" value="Lycopene_cyclase_dom"/>
</dbReference>
<comment type="pathway">
    <text evidence="2">Carotenoid biosynthesis.</text>
</comment>
<keyword evidence="5 8" id="KW-1133">Transmembrane helix</keyword>
<protein>
    <submittedName>
        <fullName evidence="9">Lycopene cyclase domain-containing protein</fullName>
    </submittedName>
</protein>
<evidence type="ECO:0000313" key="10">
    <source>
        <dbReference type="Proteomes" id="UP000325957"/>
    </source>
</evidence>
<keyword evidence="4" id="KW-0125">Carotenoid biosynthesis</keyword>
<dbReference type="GO" id="GO:0016020">
    <property type="term" value="C:membrane"/>
    <property type="evidence" value="ECO:0007669"/>
    <property type="project" value="UniProtKB-SubCell"/>
</dbReference>
<comment type="subcellular location">
    <subcellularLocation>
        <location evidence="1">Membrane</location>
        <topology evidence="1">Multi-pass membrane protein</topology>
    </subcellularLocation>
</comment>
<evidence type="ECO:0000256" key="1">
    <source>
        <dbReference type="ARBA" id="ARBA00004141"/>
    </source>
</evidence>
<keyword evidence="7" id="KW-0413">Isomerase</keyword>
<evidence type="ECO:0000256" key="3">
    <source>
        <dbReference type="ARBA" id="ARBA00022692"/>
    </source>
</evidence>
<evidence type="ECO:0000256" key="6">
    <source>
        <dbReference type="ARBA" id="ARBA00023136"/>
    </source>
</evidence>
<dbReference type="Proteomes" id="UP000325957">
    <property type="component" value="Unassembled WGS sequence"/>
</dbReference>
<gene>
    <name evidence="9" type="ORF">FCK90_03800</name>
</gene>
<name>A0A5J5KZQ5_9MICC</name>
<evidence type="ECO:0000256" key="4">
    <source>
        <dbReference type="ARBA" id="ARBA00022746"/>
    </source>
</evidence>
<dbReference type="OrthoDB" id="4774157at2"/>
<reference evidence="9 10" key="1">
    <citation type="submission" date="2019-05" db="EMBL/GenBank/DDBJ databases">
        <title>Kocuria coralli sp. nov., a novel actinobacterium isolated from coral reef seawater.</title>
        <authorList>
            <person name="Li J."/>
        </authorList>
    </citation>
    <scope>NUCLEOTIDE SEQUENCE [LARGE SCALE GENOMIC DNA]</scope>
    <source>
        <strain evidence="9 10">SCSIO 13007</strain>
    </source>
</reference>
<dbReference type="GO" id="GO:0016117">
    <property type="term" value="P:carotenoid biosynthetic process"/>
    <property type="evidence" value="ECO:0007669"/>
    <property type="project" value="UniProtKB-KW"/>
</dbReference>
<accession>A0A5J5KZQ5</accession>
<feature type="transmembrane region" description="Helical" evidence="8">
    <location>
        <begin position="6"/>
        <end position="22"/>
    </location>
</feature>